<evidence type="ECO:0000256" key="2">
    <source>
        <dbReference type="PROSITE-ProRule" id="PRU01161"/>
    </source>
</evidence>
<keyword evidence="2" id="KW-0442">Lipid degradation</keyword>
<dbReference type="Pfam" id="PF01734">
    <property type="entry name" value="Patatin"/>
    <property type="match status" value="1"/>
</dbReference>
<evidence type="ECO:0000259" key="3">
    <source>
        <dbReference type="PROSITE" id="PS51635"/>
    </source>
</evidence>
<protein>
    <submittedName>
        <fullName evidence="4">Patatin-like phospholipase</fullName>
    </submittedName>
</protein>
<dbReference type="PATRIC" id="fig|1212489.4.peg.2823"/>
<sequence>MTIDEITTKPYRVLSLDGGGMRGLYTASLLNTLSDRFGNQLDVGKGFDLIVGTSTGSILAAGLVAGIPLPQIINLYRENGAKIFGSPIPNNICLKFIWGLLHSSRPANGNELLDRILREVFNDETLGEVYQRRKIGLCIPSVNVSTHKARVFKTAHNPKKNADDNRKLSEVCLASSAAPIIFPIAEINDPHTHEAKSYFVDGGLWANNPVLISLIEALQMSYASQPIEIISIGTCPPPSGAALTSHETKRGLFGWNFGIKALELSMDAQASGYQFIAQFLADHFITLEKQIDILRFDQSAPSSHQEKYLNLDGASEKSCNTLIQLGNADALEIHGRAISGRDQYKKLIPIFKSMSTLHSGKQ</sequence>
<keyword evidence="5" id="KW-1185">Reference proteome</keyword>
<evidence type="ECO:0000313" key="5">
    <source>
        <dbReference type="Proteomes" id="UP000054736"/>
    </source>
</evidence>
<dbReference type="OrthoDB" id="9807112at2"/>
<feature type="short sequence motif" description="GXSXG" evidence="2">
    <location>
        <begin position="52"/>
        <end position="56"/>
    </location>
</feature>
<organism evidence="4 5">
    <name type="scientific">Legionella drozanskii LLAP-1</name>
    <dbReference type="NCBI Taxonomy" id="1212489"/>
    <lineage>
        <taxon>Bacteria</taxon>
        <taxon>Pseudomonadati</taxon>
        <taxon>Pseudomonadota</taxon>
        <taxon>Gammaproteobacteria</taxon>
        <taxon>Legionellales</taxon>
        <taxon>Legionellaceae</taxon>
        <taxon>Legionella</taxon>
    </lineage>
</organism>
<reference evidence="4 5" key="1">
    <citation type="submission" date="2015-11" db="EMBL/GenBank/DDBJ databases">
        <title>Genomic analysis of 38 Legionella species identifies large and diverse effector repertoires.</title>
        <authorList>
            <person name="Burstein D."/>
            <person name="Amaro F."/>
            <person name="Zusman T."/>
            <person name="Lifshitz Z."/>
            <person name="Cohen O."/>
            <person name="Gilbert J.A."/>
            <person name="Pupko T."/>
            <person name="Shuman H.A."/>
            <person name="Segal G."/>
        </authorList>
    </citation>
    <scope>NUCLEOTIDE SEQUENCE [LARGE SCALE GENOMIC DNA]</scope>
    <source>
        <strain evidence="4 5">ATCC 700990</strain>
    </source>
</reference>
<dbReference type="NCBIfam" id="NF041079">
    <property type="entry name" value="CBASS_lipase"/>
    <property type="match status" value="1"/>
</dbReference>
<feature type="domain" description="PNPLA" evidence="3">
    <location>
        <begin position="14"/>
        <end position="214"/>
    </location>
</feature>
<keyword evidence="1 2" id="KW-0443">Lipid metabolism</keyword>
<name>A0A0W0SNG4_9GAMM</name>
<dbReference type="PANTHER" id="PTHR24138">
    <property type="entry name" value="INTRACELLLAR PHOSPHOLIPASE A FAMILY"/>
    <property type="match status" value="1"/>
</dbReference>
<gene>
    <name evidence="4" type="ORF">Ldro_2681</name>
</gene>
<evidence type="ECO:0000313" key="4">
    <source>
        <dbReference type="EMBL" id="KTC84517.1"/>
    </source>
</evidence>
<dbReference type="GO" id="GO:0016787">
    <property type="term" value="F:hydrolase activity"/>
    <property type="evidence" value="ECO:0007669"/>
    <property type="project" value="UniProtKB-UniRule"/>
</dbReference>
<dbReference type="RefSeq" id="WP_058496960.1">
    <property type="nucleotide sequence ID" value="NZ_CAAAIU010000027.1"/>
</dbReference>
<dbReference type="SUPFAM" id="SSF52151">
    <property type="entry name" value="FabD/lysophospholipase-like"/>
    <property type="match status" value="1"/>
</dbReference>
<dbReference type="InterPro" id="IPR016035">
    <property type="entry name" value="Acyl_Trfase/lysoPLipase"/>
</dbReference>
<evidence type="ECO:0000256" key="1">
    <source>
        <dbReference type="ARBA" id="ARBA00023098"/>
    </source>
</evidence>
<dbReference type="CDD" id="cd07199">
    <property type="entry name" value="Pat17_PNPLA8_PNPLA9_like"/>
    <property type="match status" value="1"/>
</dbReference>
<dbReference type="Proteomes" id="UP000054736">
    <property type="component" value="Unassembled WGS sequence"/>
</dbReference>
<feature type="short sequence motif" description="DGA/G" evidence="2">
    <location>
        <begin position="201"/>
        <end position="203"/>
    </location>
</feature>
<dbReference type="EMBL" id="LNXY01000031">
    <property type="protein sequence ID" value="KTC84517.1"/>
    <property type="molecule type" value="Genomic_DNA"/>
</dbReference>
<dbReference type="Gene3D" id="3.40.1090.10">
    <property type="entry name" value="Cytosolic phospholipase A2 catalytic domain"/>
    <property type="match status" value="1"/>
</dbReference>
<feature type="active site" description="Proton acceptor" evidence="2">
    <location>
        <position position="201"/>
    </location>
</feature>
<dbReference type="PROSITE" id="PS51635">
    <property type="entry name" value="PNPLA"/>
    <property type="match status" value="1"/>
</dbReference>
<keyword evidence="2" id="KW-0378">Hydrolase</keyword>
<proteinExistence type="predicted"/>
<comment type="caution">
    <text evidence="4">The sequence shown here is derived from an EMBL/GenBank/DDBJ whole genome shotgun (WGS) entry which is preliminary data.</text>
</comment>
<dbReference type="PANTHER" id="PTHR24138:SF12">
    <property type="entry name" value="PATATIN FAMILY PROTEIN"/>
    <property type="match status" value="1"/>
</dbReference>
<accession>A0A0W0SNG4</accession>
<dbReference type="InterPro" id="IPR002641">
    <property type="entry name" value="PNPLA_dom"/>
</dbReference>
<dbReference type="STRING" id="1212489.Ldro_2681"/>
<dbReference type="AlphaFoldDB" id="A0A0W0SNG4"/>
<dbReference type="GO" id="GO:0016042">
    <property type="term" value="P:lipid catabolic process"/>
    <property type="evidence" value="ECO:0007669"/>
    <property type="project" value="UniProtKB-UniRule"/>
</dbReference>
<dbReference type="InterPro" id="IPR047156">
    <property type="entry name" value="Teg/CotR/CapV-like"/>
</dbReference>
<feature type="short sequence motif" description="GXGXXG" evidence="2">
    <location>
        <begin position="18"/>
        <end position="23"/>
    </location>
</feature>
<feature type="active site" description="Nucleophile" evidence="2">
    <location>
        <position position="54"/>
    </location>
</feature>